<evidence type="ECO:0000313" key="1">
    <source>
        <dbReference type="EMBL" id="MBC6681315.1"/>
    </source>
</evidence>
<dbReference type="Gene3D" id="3.30.2220.30">
    <property type="match status" value="1"/>
</dbReference>
<dbReference type="InterPro" id="IPR038559">
    <property type="entry name" value="XkdN-like_sf"/>
</dbReference>
<evidence type="ECO:0000313" key="2">
    <source>
        <dbReference type="Proteomes" id="UP000602647"/>
    </source>
</evidence>
<dbReference type="Pfam" id="PF08890">
    <property type="entry name" value="Phage_TAC_5"/>
    <property type="match status" value="1"/>
</dbReference>
<dbReference type="Proteomes" id="UP000602647">
    <property type="component" value="Unassembled WGS sequence"/>
</dbReference>
<gene>
    <name evidence="1" type="ORF">H9L42_16010</name>
</gene>
<organism evidence="1 2">
    <name type="scientific">Zhenpiania hominis</name>
    <dbReference type="NCBI Taxonomy" id="2763644"/>
    <lineage>
        <taxon>Bacteria</taxon>
        <taxon>Bacillati</taxon>
        <taxon>Bacillota</taxon>
        <taxon>Clostridia</taxon>
        <taxon>Peptostreptococcales</taxon>
        <taxon>Anaerovoracaceae</taxon>
        <taxon>Zhenpiania</taxon>
    </lineage>
</organism>
<reference evidence="1" key="1">
    <citation type="submission" date="2020-08" db="EMBL/GenBank/DDBJ databases">
        <title>Genome public.</title>
        <authorList>
            <person name="Liu C."/>
            <person name="Sun Q."/>
        </authorList>
    </citation>
    <scope>NUCLEOTIDE SEQUENCE</scope>
    <source>
        <strain evidence="1">BX12</strain>
    </source>
</reference>
<protein>
    <recommendedName>
        <fullName evidence="3">Phage XkdN-like protein</fullName>
    </recommendedName>
</protein>
<keyword evidence="2" id="KW-1185">Reference proteome</keyword>
<comment type="caution">
    <text evidence="1">The sequence shown here is derived from an EMBL/GenBank/DDBJ whole genome shotgun (WGS) entry which is preliminary data.</text>
</comment>
<proteinExistence type="predicted"/>
<dbReference type="AlphaFoldDB" id="A0A923NNQ3"/>
<sequence length="133" mass="14743">MNLAEKLIRIDKEKVKEKETKKIHSKKLSKLLGEPTEITIQELSGKTVNDITQMIFDKKGNRDMSRLYEQNLMCCVEGVVEPNLKDSQLMEHFGAATPKDLAAILFGVESGAIASEISALSGFSGSEEDEIKN</sequence>
<accession>A0A923NNQ3</accession>
<dbReference type="EMBL" id="JACRYT010000033">
    <property type="protein sequence ID" value="MBC6681315.1"/>
    <property type="molecule type" value="Genomic_DNA"/>
</dbReference>
<evidence type="ECO:0008006" key="3">
    <source>
        <dbReference type="Google" id="ProtNLM"/>
    </source>
</evidence>
<dbReference type="RefSeq" id="WP_187304411.1">
    <property type="nucleotide sequence ID" value="NZ_JACRYT010000033.1"/>
</dbReference>
<name>A0A923NNQ3_9FIRM</name>
<dbReference type="InterPro" id="IPR014986">
    <property type="entry name" value="XkdN-like"/>
</dbReference>